<organism evidence="2 3">
    <name type="scientific">Trichoderma asperellum (strain ATCC 204424 / CBS 433.97 / NBRC 101777)</name>
    <dbReference type="NCBI Taxonomy" id="1042311"/>
    <lineage>
        <taxon>Eukaryota</taxon>
        <taxon>Fungi</taxon>
        <taxon>Dikarya</taxon>
        <taxon>Ascomycota</taxon>
        <taxon>Pezizomycotina</taxon>
        <taxon>Sordariomycetes</taxon>
        <taxon>Hypocreomycetidae</taxon>
        <taxon>Hypocreales</taxon>
        <taxon>Hypocreaceae</taxon>
        <taxon>Trichoderma</taxon>
    </lineage>
</organism>
<name>A0A2T3ZK16_TRIA4</name>
<keyword evidence="1" id="KW-0812">Transmembrane</keyword>
<evidence type="ECO:0000313" key="2">
    <source>
        <dbReference type="EMBL" id="PTB45113.1"/>
    </source>
</evidence>
<protein>
    <submittedName>
        <fullName evidence="2">Uncharacterized protein</fullName>
    </submittedName>
</protein>
<gene>
    <name evidence="2" type="ORF">M441DRAFT_306625</name>
</gene>
<dbReference type="EMBL" id="KZ679257">
    <property type="protein sequence ID" value="PTB45113.1"/>
    <property type="molecule type" value="Genomic_DNA"/>
</dbReference>
<feature type="transmembrane region" description="Helical" evidence="1">
    <location>
        <begin position="32"/>
        <end position="53"/>
    </location>
</feature>
<dbReference type="AlphaFoldDB" id="A0A2T3ZK16"/>
<accession>A0A2T3ZK16</accession>
<evidence type="ECO:0000313" key="3">
    <source>
        <dbReference type="Proteomes" id="UP000240493"/>
    </source>
</evidence>
<keyword evidence="1" id="KW-1133">Transmembrane helix</keyword>
<proteinExistence type="predicted"/>
<keyword evidence="1" id="KW-0472">Membrane</keyword>
<dbReference type="Proteomes" id="UP000240493">
    <property type="component" value="Unassembled WGS sequence"/>
</dbReference>
<keyword evidence="3" id="KW-1185">Reference proteome</keyword>
<sequence>MTRREGEKREAWDEAVFSAAIAWPLTQQKCKCLVAAAAAAAAAALVVVVGLCFRRGNEEILPCLVRIAGIVAVVLLRAQERTRWVAKIGAYAEPRRLRVGYMREPRPAAMQCMC</sequence>
<reference evidence="2 3" key="1">
    <citation type="submission" date="2016-07" db="EMBL/GenBank/DDBJ databases">
        <title>Multiple horizontal gene transfer events from other fungi enriched the ability of initially mycotrophic Trichoderma (Ascomycota) to feed on dead plant biomass.</title>
        <authorList>
            <consortium name="DOE Joint Genome Institute"/>
            <person name="Aerts A."/>
            <person name="Atanasova L."/>
            <person name="Chenthamara K."/>
            <person name="Zhang J."/>
            <person name="Grujic M."/>
            <person name="Henrissat B."/>
            <person name="Kuo A."/>
            <person name="Salamov A."/>
            <person name="Lipzen A."/>
            <person name="Labutti K."/>
            <person name="Barry K."/>
            <person name="Miao Y."/>
            <person name="Rahimi M.J."/>
            <person name="Shen Q."/>
            <person name="Grigoriev I.V."/>
            <person name="Kubicek C.P."/>
            <person name="Druzhinina I.S."/>
        </authorList>
    </citation>
    <scope>NUCLEOTIDE SEQUENCE [LARGE SCALE GENOMIC DNA]</scope>
    <source>
        <strain evidence="2 3">CBS 433.97</strain>
    </source>
</reference>
<evidence type="ECO:0000256" key="1">
    <source>
        <dbReference type="SAM" id="Phobius"/>
    </source>
</evidence>